<gene>
    <name evidence="1" type="ORF">AV942_08760</name>
</gene>
<evidence type="ECO:0000313" key="2">
    <source>
        <dbReference type="Proteomes" id="UP000061468"/>
    </source>
</evidence>
<accession>A0AAC8XJA6</accession>
<dbReference type="AlphaFoldDB" id="A0AAC8XJA6"/>
<evidence type="ECO:0000313" key="1">
    <source>
        <dbReference type="EMBL" id="AMJ78377.1"/>
    </source>
</evidence>
<dbReference type="RefSeq" id="WP_015067013.1">
    <property type="nucleotide sequence ID" value="NZ_CP013928.1"/>
</dbReference>
<proteinExistence type="predicted"/>
<organism evidence="1 2">
    <name type="scientific">Alteromonas mediterranea</name>
    <dbReference type="NCBI Taxonomy" id="314275"/>
    <lineage>
        <taxon>Bacteria</taxon>
        <taxon>Pseudomonadati</taxon>
        <taxon>Pseudomonadota</taxon>
        <taxon>Gammaproteobacteria</taxon>
        <taxon>Alteromonadales</taxon>
        <taxon>Alteromonadaceae</taxon>
        <taxon>Alteromonas/Salinimonas group</taxon>
        <taxon>Alteromonas</taxon>
    </lineage>
</organism>
<dbReference type="EMBL" id="CP013928">
    <property type="protein sequence ID" value="AMJ78377.1"/>
    <property type="molecule type" value="Genomic_DNA"/>
</dbReference>
<sequence>MGGGGDNKIEETPEQRAQADVAMMQWKDYLSKYRPFEDAFMEDVDRMNTGQQYNQAAGLAAVPVESEFSTAVRDTSRAMVGGGLNPNSGAFKSNLSTLDRAKSTTKADNMNQAQVGQQNRYVGGISNIVRMGQGQETEAVQGYGDIASMSNQKARSDVGLAVRDRLDNQSVIGATIGAGARYGLRYIDNNGAA</sequence>
<dbReference type="Proteomes" id="UP000061468">
    <property type="component" value="Chromosome"/>
</dbReference>
<name>A0AAC8XJA6_9ALTE</name>
<protein>
    <submittedName>
        <fullName evidence="1">Uncharacterized protein</fullName>
    </submittedName>
</protein>
<reference evidence="1 2" key="1">
    <citation type="submission" date="2015-12" db="EMBL/GenBank/DDBJ databases">
        <title>Intraspecies pangenome expansion in the marine bacterium Alteromonas.</title>
        <authorList>
            <person name="Lopez-Perez M."/>
            <person name="Rodriguez-Valera F."/>
        </authorList>
    </citation>
    <scope>NUCLEOTIDE SEQUENCE [LARGE SCALE GENOMIC DNA]</scope>
    <source>
        <strain evidence="1 2">UM8</strain>
    </source>
</reference>